<comment type="caution">
    <text evidence="8">The sequence shown here is derived from an EMBL/GenBank/DDBJ whole genome shotgun (WGS) entry which is preliminary data.</text>
</comment>
<dbReference type="SMART" id="SM00382">
    <property type="entry name" value="AAA"/>
    <property type="match status" value="2"/>
</dbReference>
<evidence type="ECO:0000256" key="6">
    <source>
        <dbReference type="SAM" id="MobiDB-lite"/>
    </source>
</evidence>
<evidence type="ECO:0000256" key="2">
    <source>
        <dbReference type="ARBA" id="ARBA00022741"/>
    </source>
</evidence>
<organism evidence="8 9">
    <name type="scientific">Aestuariirhabdus litorea</name>
    <dbReference type="NCBI Taxonomy" id="2528527"/>
    <lineage>
        <taxon>Bacteria</taxon>
        <taxon>Pseudomonadati</taxon>
        <taxon>Pseudomonadota</taxon>
        <taxon>Gammaproteobacteria</taxon>
        <taxon>Oceanospirillales</taxon>
        <taxon>Aestuariirhabdaceae</taxon>
        <taxon>Aestuariirhabdus</taxon>
    </lineage>
</organism>
<evidence type="ECO:0000313" key="8">
    <source>
        <dbReference type="EMBL" id="RRJ82467.1"/>
    </source>
</evidence>
<evidence type="ECO:0000256" key="5">
    <source>
        <dbReference type="ARBA" id="ARBA00069073"/>
    </source>
</evidence>
<dbReference type="InterPro" id="IPR003593">
    <property type="entry name" value="AAA+_ATPase"/>
</dbReference>
<evidence type="ECO:0000313" key="9">
    <source>
        <dbReference type="Proteomes" id="UP000280792"/>
    </source>
</evidence>
<dbReference type="EMBL" id="QWEZ01000002">
    <property type="protein sequence ID" value="RRJ82467.1"/>
    <property type="molecule type" value="Genomic_DNA"/>
</dbReference>
<feature type="domain" description="ABC transporter" evidence="7">
    <location>
        <begin position="2"/>
        <end position="246"/>
    </location>
</feature>
<dbReference type="Pfam" id="PF12848">
    <property type="entry name" value="ABC_tran_Xtn"/>
    <property type="match status" value="1"/>
</dbReference>
<gene>
    <name evidence="8" type="ORF">D0544_11370</name>
</gene>
<dbReference type="GO" id="GO:0016887">
    <property type="term" value="F:ATP hydrolysis activity"/>
    <property type="evidence" value="ECO:0007669"/>
    <property type="project" value="InterPro"/>
</dbReference>
<proteinExistence type="inferred from homology"/>
<comment type="similarity">
    <text evidence="4">Belongs to the ABC transporter superfamily. ABCF family. YheS subfamily.</text>
</comment>
<protein>
    <recommendedName>
        <fullName evidence="5">Probable ATP-binding protein YheS</fullName>
    </recommendedName>
</protein>
<dbReference type="InterPro" id="IPR032781">
    <property type="entry name" value="ABC_tran_Xtn"/>
</dbReference>
<dbReference type="CDD" id="cd03221">
    <property type="entry name" value="ABCF_EF-3"/>
    <property type="match status" value="2"/>
</dbReference>
<dbReference type="InterPro" id="IPR017871">
    <property type="entry name" value="ABC_transporter-like_CS"/>
</dbReference>
<dbReference type="Gene3D" id="3.40.50.300">
    <property type="entry name" value="P-loop containing nucleotide triphosphate hydrolases"/>
    <property type="match status" value="2"/>
</dbReference>
<keyword evidence="1" id="KW-0677">Repeat</keyword>
<dbReference type="FunFam" id="3.40.50.300:FF:002053">
    <property type="entry name" value="ABC transporter ATP-binding protein"/>
    <property type="match status" value="1"/>
</dbReference>
<dbReference type="PANTHER" id="PTHR19211">
    <property type="entry name" value="ATP-BINDING TRANSPORT PROTEIN-RELATED"/>
    <property type="match status" value="1"/>
</dbReference>
<dbReference type="InterPro" id="IPR050611">
    <property type="entry name" value="ABCF"/>
</dbReference>
<reference evidence="8 9" key="1">
    <citation type="submission" date="2018-08" db="EMBL/GenBank/DDBJ databases">
        <authorList>
            <person name="Khan S.A."/>
        </authorList>
    </citation>
    <scope>NUCLEOTIDE SEQUENCE [LARGE SCALE GENOMIC DNA]</scope>
    <source>
        <strain evidence="8 9">GTF-13</strain>
    </source>
</reference>
<accession>A0A3P3VJH3</accession>
<feature type="compositionally biased region" description="Basic and acidic residues" evidence="6">
    <location>
        <begin position="539"/>
        <end position="553"/>
    </location>
</feature>
<dbReference type="AlphaFoldDB" id="A0A3P3VJH3"/>
<evidence type="ECO:0000256" key="4">
    <source>
        <dbReference type="ARBA" id="ARBA00061571"/>
    </source>
</evidence>
<reference evidence="8 9" key="2">
    <citation type="submission" date="2018-12" db="EMBL/GenBank/DDBJ databases">
        <title>Simiduia agarivorans gen. nov., sp. nov., a marine, agarolytic bacterium isolated from shallow coastal water from Keelung, Taiwan.</title>
        <authorList>
            <person name="Shieh W.Y."/>
        </authorList>
    </citation>
    <scope>NUCLEOTIDE SEQUENCE [LARGE SCALE GENOMIC DNA]</scope>
    <source>
        <strain evidence="8 9">GTF-13</strain>
    </source>
</reference>
<dbReference type="Proteomes" id="UP000280792">
    <property type="component" value="Unassembled WGS sequence"/>
</dbReference>
<keyword evidence="9" id="KW-1185">Reference proteome</keyword>
<dbReference type="PROSITE" id="PS50893">
    <property type="entry name" value="ABC_TRANSPORTER_2"/>
    <property type="match status" value="2"/>
</dbReference>
<dbReference type="RefSeq" id="WP_125016219.1">
    <property type="nucleotide sequence ID" value="NZ_QWEZ01000002.1"/>
</dbReference>
<feature type="region of interest" description="Disordered" evidence="6">
    <location>
        <begin position="524"/>
        <end position="558"/>
    </location>
</feature>
<dbReference type="InterPro" id="IPR027417">
    <property type="entry name" value="P-loop_NTPase"/>
</dbReference>
<dbReference type="GO" id="GO:0005524">
    <property type="term" value="F:ATP binding"/>
    <property type="evidence" value="ECO:0007669"/>
    <property type="project" value="UniProtKB-KW"/>
</dbReference>
<feature type="domain" description="ABC transporter" evidence="7">
    <location>
        <begin position="313"/>
        <end position="527"/>
    </location>
</feature>
<dbReference type="Pfam" id="PF00005">
    <property type="entry name" value="ABC_tran"/>
    <property type="match status" value="2"/>
</dbReference>
<dbReference type="PROSITE" id="PS00211">
    <property type="entry name" value="ABC_TRANSPORTER_1"/>
    <property type="match status" value="2"/>
</dbReference>
<keyword evidence="2" id="KW-0547">Nucleotide-binding</keyword>
<dbReference type="PANTHER" id="PTHR19211:SF14">
    <property type="entry name" value="ATP-BINDING CASSETTE SUB-FAMILY F MEMBER 1"/>
    <property type="match status" value="1"/>
</dbReference>
<dbReference type="InterPro" id="IPR003439">
    <property type="entry name" value="ABC_transporter-like_ATP-bd"/>
</dbReference>
<evidence type="ECO:0000256" key="1">
    <source>
        <dbReference type="ARBA" id="ARBA00022737"/>
    </source>
</evidence>
<dbReference type="SUPFAM" id="SSF52540">
    <property type="entry name" value="P-loop containing nucleoside triphosphate hydrolases"/>
    <property type="match status" value="2"/>
</dbReference>
<name>A0A3P3VJH3_9GAMM</name>
<sequence>MIRLQQAELLRGGKPLLESASLTIHHGQHVGLVGANGCGKSSLFALLRGELHLDGGELRVPPATDIAHMAQEIEALDRSALDYVIDGDTPLRDIERQLAEAEAKHLSDRIAPLHEQLAAIDGYNATTRASKLLSGLGFANESLDRSVREFSGGWRMRLNLARTLMCRSRLLLLDEPTNHLDLDAILWLEQWLKQYPGTLLVISHDRDFLDAVTDHIAHIERRTLNFYRGNYSAFERLRGEQLAQQQANFEKQQQQRAHIESYIRRFRAQATKARQAQSRIKALARMEEIAPAHVDSPFSFSFPPADKISSTLITLDRASLGYAGKPILNNINLSIHPGSAIGLLGPNGAGKSTLIKSLAGQLPLLSGERSGGEHLRIGYFAQHQIDSLDDEASPLLHLQRISPDAREQELRDFLGGFNFRGDQASDTIRHFSGGEKARLALAIIAWQKPNLLLLDEPTNHLDLEMRHALTLALQEHQGAMVLVSHDRHLIRNTTDELWLVSEGVAQPYEEDLDQYAEWLAQQKREENRPAAAPAGQAPVDRKELKRRQAEQRKQLSPLRNQLQKLEQQLDTLHQQAANLEEQLSDSSIYEEGQRDTLKQALAQQAENRTACETCEEQWLELQERIEELQAQFASE</sequence>
<dbReference type="FunFam" id="3.40.50.300:FF:000011">
    <property type="entry name" value="Putative ABC transporter ATP-binding component"/>
    <property type="match status" value="1"/>
</dbReference>
<evidence type="ECO:0000256" key="3">
    <source>
        <dbReference type="ARBA" id="ARBA00022840"/>
    </source>
</evidence>
<keyword evidence="3 8" id="KW-0067">ATP-binding</keyword>
<evidence type="ECO:0000259" key="7">
    <source>
        <dbReference type="PROSITE" id="PS50893"/>
    </source>
</evidence>